<evidence type="ECO:0000313" key="3">
    <source>
        <dbReference type="Proteomes" id="UP001189122"/>
    </source>
</evidence>
<sequence>MGRQVVFGGCHPAEWKNGDFAALRRLSPDGEELDGGGAREVATRLPADRPLLDDGLFVDQSEMIYSMDSRSFYHESPFSRVYDHSLPHNRLATGDVEGEWRTRAPIGPSRSSPYSRLLPD</sequence>
<feature type="compositionally biased region" description="Low complexity" evidence="1">
    <location>
        <begin position="108"/>
        <end position="120"/>
    </location>
</feature>
<accession>A0ABN7EC21</accession>
<organism evidence="2 3">
    <name type="scientific">Spirodela intermedia</name>
    <name type="common">Intermediate duckweed</name>
    <dbReference type="NCBI Taxonomy" id="51605"/>
    <lineage>
        <taxon>Eukaryota</taxon>
        <taxon>Viridiplantae</taxon>
        <taxon>Streptophyta</taxon>
        <taxon>Embryophyta</taxon>
        <taxon>Tracheophyta</taxon>
        <taxon>Spermatophyta</taxon>
        <taxon>Magnoliopsida</taxon>
        <taxon>Liliopsida</taxon>
        <taxon>Araceae</taxon>
        <taxon>Lemnoideae</taxon>
        <taxon>Spirodela</taxon>
    </lineage>
</organism>
<dbReference type="Proteomes" id="UP001189122">
    <property type="component" value="Unassembled WGS sequence"/>
</dbReference>
<gene>
    <name evidence="2" type="ORF">SI7747_UN021766</name>
</gene>
<evidence type="ECO:0000313" key="2">
    <source>
        <dbReference type="EMBL" id="CAA6675424.1"/>
    </source>
</evidence>
<keyword evidence="3" id="KW-1185">Reference proteome</keyword>
<comment type="caution">
    <text evidence="2">The sequence shown here is derived from an EMBL/GenBank/DDBJ whole genome shotgun (WGS) entry which is preliminary data.</text>
</comment>
<evidence type="ECO:0000256" key="1">
    <source>
        <dbReference type="SAM" id="MobiDB-lite"/>
    </source>
</evidence>
<dbReference type="EMBL" id="CACRZD030000305">
    <property type="protein sequence ID" value="CAA6675424.1"/>
    <property type="molecule type" value="Genomic_DNA"/>
</dbReference>
<proteinExistence type="predicted"/>
<feature type="region of interest" description="Disordered" evidence="1">
    <location>
        <begin position="93"/>
        <end position="120"/>
    </location>
</feature>
<protein>
    <submittedName>
        <fullName evidence="2">Uncharacterized protein</fullName>
    </submittedName>
</protein>
<name>A0ABN7EC21_SPIIN</name>
<reference evidence="3" key="1">
    <citation type="journal article" date="2020" name="Sci. Rep.">
        <title>Chromosome-scale genome assembly for the duckweed Spirodela intermedia, integrating cytogenetic maps, PacBio and Oxford Nanopore libraries.</title>
        <authorList>
            <person name="Hoang P.T.N."/>
            <person name="Fiebig A."/>
            <person name="Novak P."/>
            <person name="Macas J."/>
            <person name="Cao H.X."/>
            <person name="Stepanenko A."/>
            <person name="Chen G."/>
            <person name="Borisjuk N."/>
            <person name="Scholz U."/>
            <person name="Schubert I."/>
        </authorList>
    </citation>
    <scope>NUCLEOTIDE SEQUENCE [LARGE SCALE GENOMIC DNA]</scope>
</reference>